<dbReference type="Pfam" id="PF13340">
    <property type="entry name" value="DUF4096"/>
    <property type="match status" value="1"/>
</dbReference>
<dbReference type="Proteomes" id="UP000583127">
    <property type="component" value="Unassembled WGS sequence"/>
</dbReference>
<name>A0A7X9X4P5_9BURK</name>
<comment type="caution">
    <text evidence="2">The sequence shown here is derived from an EMBL/GenBank/DDBJ whole genome shotgun (WGS) entry which is preliminary data.</text>
</comment>
<dbReference type="EMBL" id="JABBFZ010000005">
    <property type="protein sequence ID" value="NML31365.1"/>
    <property type="molecule type" value="Genomic_DNA"/>
</dbReference>
<gene>
    <name evidence="2" type="ORF">HHL14_11035</name>
</gene>
<evidence type="ECO:0000313" key="3">
    <source>
        <dbReference type="Proteomes" id="UP000583127"/>
    </source>
</evidence>
<dbReference type="AlphaFoldDB" id="A0A7X9X4P5"/>
<evidence type="ECO:0000259" key="1">
    <source>
        <dbReference type="Pfam" id="PF13340"/>
    </source>
</evidence>
<keyword evidence="3" id="KW-1185">Reference proteome</keyword>
<dbReference type="RefSeq" id="WP_169497644.1">
    <property type="nucleotide sequence ID" value="NZ_JABBFZ010000005.1"/>
</dbReference>
<feature type="domain" description="Insertion element IS402-like" evidence="1">
    <location>
        <begin position="1"/>
        <end position="77"/>
    </location>
</feature>
<proteinExistence type="predicted"/>
<dbReference type="PANTHER" id="PTHR46637:SF1">
    <property type="entry name" value="BLL5188 PROTEIN"/>
    <property type="match status" value="1"/>
</dbReference>
<evidence type="ECO:0000313" key="2">
    <source>
        <dbReference type="EMBL" id="NML31365.1"/>
    </source>
</evidence>
<sequence>MTDDEWACLSTLFKDVPAVRFGQRGRPRASLRIVINAVLWILTTGEPWSRLPRRFPSGPTCRRRFAEWQLNGTLARMVQILSLTGRQFAFVPDVPSVVGQSVGEVRTVACVRRAADNPGFAHWTSPEFWQPPRVGVGEAAPADPFAQMTRQLTSTRDHVRAIASANASQHDVATNVTHLHLVENVNPVRHASDPQRDAAQQITNHPWRVDRSPGGALFADERGYIIHATAQPGRNQMFRAEAEIIKDGKRIERSGLVGPPFRTCSDATQYAFEWGQRWVDRQIAKHAADRRMT</sequence>
<accession>A0A7X9X4P5</accession>
<reference evidence="2 3" key="1">
    <citation type="submission" date="2020-04" db="EMBL/GenBank/DDBJ databases">
        <title>Paraburkholderia sp. G-4-1-8 isolated from soil.</title>
        <authorList>
            <person name="Dahal R.H."/>
        </authorList>
    </citation>
    <scope>NUCLEOTIDE SEQUENCE [LARGE SCALE GENOMIC DNA]</scope>
    <source>
        <strain evidence="2 3">G-4-1-8</strain>
    </source>
</reference>
<protein>
    <submittedName>
        <fullName evidence="2">Transposase</fullName>
    </submittedName>
</protein>
<dbReference type="InterPro" id="IPR052909">
    <property type="entry name" value="Transposase_6_like"/>
</dbReference>
<organism evidence="2 3">
    <name type="scientific">Paraburkholderia antibiotica</name>
    <dbReference type="NCBI Taxonomy" id="2728839"/>
    <lineage>
        <taxon>Bacteria</taxon>
        <taxon>Pseudomonadati</taxon>
        <taxon>Pseudomonadota</taxon>
        <taxon>Betaproteobacteria</taxon>
        <taxon>Burkholderiales</taxon>
        <taxon>Burkholderiaceae</taxon>
        <taxon>Paraburkholderia</taxon>
    </lineage>
</organism>
<dbReference type="InterPro" id="IPR025161">
    <property type="entry name" value="IS402-like_dom"/>
</dbReference>
<dbReference type="PANTHER" id="PTHR46637">
    <property type="entry name" value="TIS1421-TRANSPOSASE PROTEIN A"/>
    <property type="match status" value="1"/>
</dbReference>